<keyword evidence="5" id="KW-0131">Cell cycle</keyword>
<dbReference type="GO" id="GO:0004861">
    <property type="term" value="F:cyclin-dependent protein serine/threonine kinase inhibitor activity"/>
    <property type="evidence" value="ECO:0007669"/>
    <property type="project" value="InterPro"/>
</dbReference>
<accession>A0AAJ6QVF1</accession>
<evidence type="ECO:0000256" key="2">
    <source>
        <dbReference type="ARBA" id="ARBA00006726"/>
    </source>
</evidence>
<comment type="subcellular location">
    <subcellularLocation>
        <location evidence="1">Nucleus</location>
    </subcellularLocation>
</comment>
<organism evidence="7 8">
    <name type="scientific">Galendromus occidentalis</name>
    <name type="common">western predatory mite</name>
    <dbReference type="NCBI Taxonomy" id="34638"/>
    <lineage>
        <taxon>Eukaryota</taxon>
        <taxon>Metazoa</taxon>
        <taxon>Ecdysozoa</taxon>
        <taxon>Arthropoda</taxon>
        <taxon>Chelicerata</taxon>
        <taxon>Arachnida</taxon>
        <taxon>Acari</taxon>
        <taxon>Parasitiformes</taxon>
        <taxon>Mesostigmata</taxon>
        <taxon>Gamasina</taxon>
        <taxon>Phytoseioidea</taxon>
        <taxon>Phytoseiidae</taxon>
        <taxon>Typhlodrominae</taxon>
        <taxon>Galendromus</taxon>
    </lineage>
</organism>
<dbReference type="PANTHER" id="PTHR10265:SF45">
    <property type="entry name" value="DACAPO"/>
    <property type="match status" value="1"/>
</dbReference>
<dbReference type="Proteomes" id="UP000694867">
    <property type="component" value="Unplaced"/>
</dbReference>
<dbReference type="KEGG" id="goe:100901128"/>
<dbReference type="InterPro" id="IPR044898">
    <property type="entry name" value="CDI_dom_sf"/>
</dbReference>
<dbReference type="AlphaFoldDB" id="A0AAJ6QVF1"/>
<evidence type="ECO:0000313" key="8">
    <source>
        <dbReference type="RefSeq" id="XP_003745068.1"/>
    </source>
</evidence>
<dbReference type="RefSeq" id="XP_003745068.1">
    <property type="nucleotide sequence ID" value="XM_003745020.3"/>
</dbReference>
<comment type="similarity">
    <text evidence="2">Belongs to the CDI family.</text>
</comment>
<dbReference type="PANTHER" id="PTHR10265">
    <property type="entry name" value="CYCLIN-DEPENDENT KINASE INHIBITOR 1"/>
    <property type="match status" value="1"/>
</dbReference>
<evidence type="ECO:0000256" key="3">
    <source>
        <dbReference type="ARBA" id="ARBA00023013"/>
    </source>
</evidence>
<evidence type="ECO:0000256" key="4">
    <source>
        <dbReference type="ARBA" id="ARBA00023242"/>
    </source>
</evidence>
<keyword evidence="4" id="KW-0539">Nucleus</keyword>
<keyword evidence="7" id="KW-1185">Reference proteome</keyword>
<evidence type="ECO:0000256" key="1">
    <source>
        <dbReference type="ARBA" id="ARBA00004123"/>
    </source>
</evidence>
<protein>
    <submittedName>
        <fullName evidence="8">Uncharacterized protein LOC100901128</fullName>
    </submittedName>
</protein>
<reference evidence="8" key="1">
    <citation type="submission" date="2025-08" db="UniProtKB">
        <authorList>
            <consortium name="RefSeq"/>
        </authorList>
    </citation>
    <scope>IDENTIFICATION</scope>
</reference>
<dbReference type="GeneID" id="100901128"/>
<dbReference type="Gene3D" id="4.10.365.10">
    <property type="entry name" value="p27"/>
    <property type="match status" value="1"/>
</dbReference>
<proteinExistence type="inferred from homology"/>
<evidence type="ECO:0000313" key="7">
    <source>
        <dbReference type="Proteomes" id="UP000694867"/>
    </source>
</evidence>
<sequence length="155" mass="17825">MPTVLIRSAVATKVMAFQRVPAVRPSGLIRKKPVVNPCRCLFGTPDHQEAIRIARDEIKEEQKRLASKYNFDFESCSPLPGKYLYEKIDRSVDEIAARLMNDDADTENQEKSVNSQQKNLTDFYTVSRKRSCTFETPKEKTLTTSSRLRIPELRE</sequence>
<dbReference type="Pfam" id="PF02234">
    <property type="entry name" value="CDI"/>
    <property type="match status" value="1"/>
</dbReference>
<keyword evidence="3" id="KW-0649">Protein kinase inhibitor</keyword>
<name>A0AAJ6QVF1_9ACAR</name>
<evidence type="ECO:0000256" key="5">
    <source>
        <dbReference type="ARBA" id="ARBA00023306"/>
    </source>
</evidence>
<dbReference type="GO" id="GO:0005634">
    <property type="term" value="C:nucleus"/>
    <property type="evidence" value="ECO:0007669"/>
    <property type="project" value="UniProtKB-SubCell"/>
</dbReference>
<evidence type="ECO:0000259" key="6">
    <source>
        <dbReference type="Pfam" id="PF02234"/>
    </source>
</evidence>
<dbReference type="GO" id="GO:0051726">
    <property type="term" value="P:regulation of cell cycle"/>
    <property type="evidence" value="ECO:0007669"/>
    <property type="project" value="InterPro"/>
</dbReference>
<dbReference type="InterPro" id="IPR003175">
    <property type="entry name" value="CDI_dom"/>
</dbReference>
<feature type="domain" description="Cyclin-dependent kinase inhibitor" evidence="6">
    <location>
        <begin position="40"/>
        <end position="88"/>
    </location>
</feature>
<gene>
    <name evidence="8" type="primary">LOC100901128</name>
</gene>